<keyword evidence="13" id="KW-1185">Reference proteome</keyword>
<reference evidence="13" key="2">
    <citation type="journal article" date="2019" name="Int. J. Syst. Evol. Microbiol.">
        <title>The Global Catalogue of Microorganisms (GCM) 10K type strain sequencing project: providing services to taxonomists for standard genome sequencing and annotation.</title>
        <authorList>
            <consortium name="The Broad Institute Genomics Platform"/>
            <consortium name="The Broad Institute Genome Sequencing Center for Infectious Disease"/>
            <person name="Wu L."/>
            <person name="Ma J."/>
        </authorList>
    </citation>
    <scope>NUCLEOTIDE SEQUENCE [LARGE SCALE GENOMIC DNA]</scope>
    <source>
        <strain evidence="13">NBRC 108894</strain>
    </source>
</reference>
<dbReference type="Pfam" id="PF04199">
    <property type="entry name" value="Cyclase"/>
    <property type="match status" value="1"/>
</dbReference>
<evidence type="ECO:0000256" key="6">
    <source>
        <dbReference type="ARBA" id="ARBA00023002"/>
    </source>
</evidence>
<sequence>MRDGDRVRELFGIDAPIVLAPFGGLSAVELTAAVSELGGLGSYGLYGYEPERIAETVRAIRAATPRPFALNLWLPMGDEIDPQHAEWDAAMAVVAPFFHELGVDVPPLPARFLPDIAEQVDAVIAARPAALSVVFGVPSPELVERVHAAGIRVVGTATTVDEAVALEAGGVDAVVATGAEAAGHRVSFLHRAEDSLVGGLALIPQVADAVSVPVIAAGGIADRRGVAAAFALDAEGVQVGTAFLHTRQSAANAAHRDAIARTPAHGTVLTRAMSGRLARGLPTARSARSRRAPRSPRSRRRTGSPAASVRRPAAANGGPPVAVARAIGTSRPRPRPRRCSGSSWAACPASGSRPARAAPAGVGCRCETGRMPEYRARFDARIDFLNGGGLTAEGFRLDLPSRDVAESEIGRLLVQHLGLAMVGSVVLTGLEIVEEAHKGSRGVIEAPAETDAWHVVDLSHPISEGLVTLPGIPAPVITPLLTHADSVARYAPGTVFAMDVITIAGNTGTYLDSPYHRYPHGPDLSGLDLATLVDLPAEVFHLDDVTGREIPASLFLDRDVRGRAVLLHTGWSRHFGTPAYANGAPYLGAEAADHLAEQGATLVGIDSVNIDDMSPDAGGERPAHTRLLGDGIHVVEHLTGLAQLPPSGSRFTAAPLNIRGLGTSPVRAFARVPMPA</sequence>
<evidence type="ECO:0000313" key="11">
    <source>
        <dbReference type="EMBL" id="GMA93243.1"/>
    </source>
</evidence>
<gene>
    <name evidence="11" type="ORF">GCM10025881_00670</name>
    <name evidence="12" type="ORF">GCM10025881_39750</name>
</gene>
<comment type="catalytic activity">
    <reaction evidence="9">
        <text>3 propionate 3-nitronate + 3 O2 + H2O = 3 3-oxopropanoate + 2 nitrate + nitrite + H2O2 + 3 H(+)</text>
        <dbReference type="Rhea" id="RHEA:57332"/>
        <dbReference type="ChEBI" id="CHEBI:15377"/>
        <dbReference type="ChEBI" id="CHEBI:15378"/>
        <dbReference type="ChEBI" id="CHEBI:15379"/>
        <dbReference type="ChEBI" id="CHEBI:16240"/>
        <dbReference type="ChEBI" id="CHEBI:16301"/>
        <dbReference type="ChEBI" id="CHEBI:17632"/>
        <dbReference type="ChEBI" id="CHEBI:33190"/>
        <dbReference type="ChEBI" id="CHEBI:136067"/>
    </reaction>
</comment>
<dbReference type="PANTHER" id="PTHR42747">
    <property type="entry name" value="NITRONATE MONOOXYGENASE-RELATED"/>
    <property type="match status" value="1"/>
</dbReference>
<name>A0ABQ6K0X7_9MICO</name>
<evidence type="ECO:0000256" key="8">
    <source>
        <dbReference type="ARBA" id="ARBA00031155"/>
    </source>
</evidence>
<dbReference type="Proteomes" id="UP001157034">
    <property type="component" value="Unassembled WGS sequence"/>
</dbReference>
<comment type="cofactor">
    <cofactor evidence="1">
        <name>FMN</name>
        <dbReference type="ChEBI" id="CHEBI:58210"/>
    </cofactor>
</comment>
<proteinExistence type="inferred from homology"/>
<keyword evidence="3" id="KW-0216">Detoxification</keyword>
<evidence type="ECO:0000256" key="9">
    <source>
        <dbReference type="ARBA" id="ARBA00049401"/>
    </source>
</evidence>
<dbReference type="SUPFAM" id="SSF102198">
    <property type="entry name" value="Putative cyclase"/>
    <property type="match status" value="1"/>
</dbReference>
<evidence type="ECO:0000256" key="3">
    <source>
        <dbReference type="ARBA" id="ARBA00022575"/>
    </source>
</evidence>
<dbReference type="Gene3D" id="3.50.30.50">
    <property type="entry name" value="Putative cyclase"/>
    <property type="match status" value="1"/>
</dbReference>
<dbReference type="EMBL" id="BSVB01000001">
    <property type="protein sequence ID" value="GMA97151.1"/>
    <property type="molecule type" value="Genomic_DNA"/>
</dbReference>
<dbReference type="CDD" id="cd04730">
    <property type="entry name" value="NPD_like"/>
    <property type="match status" value="1"/>
</dbReference>
<reference evidence="11" key="3">
    <citation type="submission" date="2023-02" db="EMBL/GenBank/DDBJ databases">
        <authorList>
            <person name="Sun Q."/>
            <person name="Mori K."/>
        </authorList>
    </citation>
    <scope>NUCLEOTIDE SEQUENCE</scope>
    <source>
        <strain evidence="11">NBRC 108894</strain>
    </source>
</reference>
<keyword evidence="6" id="KW-0560">Oxidoreductase</keyword>
<organism evidence="11 13">
    <name type="scientific">Pseudolysinimonas kribbensis</name>
    <dbReference type="NCBI Taxonomy" id="433641"/>
    <lineage>
        <taxon>Bacteria</taxon>
        <taxon>Bacillati</taxon>
        <taxon>Actinomycetota</taxon>
        <taxon>Actinomycetes</taxon>
        <taxon>Micrococcales</taxon>
        <taxon>Microbacteriaceae</taxon>
        <taxon>Pseudolysinimonas</taxon>
    </lineage>
</organism>
<comment type="caution">
    <text evidence="11">The sequence shown here is derived from an EMBL/GenBank/DDBJ whole genome shotgun (WGS) entry which is preliminary data.</text>
</comment>
<dbReference type="Pfam" id="PF03060">
    <property type="entry name" value="NMO"/>
    <property type="match status" value="1"/>
</dbReference>
<evidence type="ECO:0000256" key="2">
    <source>
        <dbReference type="ARBA" id="ARBA00009881"/>
    </source>
</evidence>
<dbReference type="SUPFAM" id="SSF51412">
    <property type="entry name" value="Inosine monophosphate dehydrogenase (IMPDH)"/>
    <property type="match status" value="1"/>
</dbReference>
<dbReference type="InterPro" id="IPR013785">
    <property type="entry name" value="Aldolase_TIM"/>
</dbReference>
<evidence type="ECO:0000256" key="1">
    <source>
        <dbReference type="ARBA" id="ARBA00001917"/>
    </source>
</evidence>
<keyword evidence="5" id="KW-0288">FMN</keyword>
<dbReference type="InterPro" id="IPR037175">
    <property type="entry name" value="KFase_sf"/>
</dbReference>
<dbReference type="InterPro" id="IPR007325">
    <property type="entry name" value="KFase/CYL"/>
</dbReference>
<dbReference type="RefSeq" id="WP_284251952.1">
    <property type="nucleotide sequence ID" value="NZ_BSVB01000001.1"/>
</dbReference>
<evidence type="ECO:0000313" key="13">
    <source>
        <dbReference type="Proteomes" id="UP001157034"/>
    </source>
</evidence>
<accession>A0ABQ6K0X7</accession>
<dbReference type="EMBL" id="BSVB01000001">
    <property type="protein sequence ID" value="GMA93243.1"/>
    <property type="molecule type" value="Genomic_DNA"/>
</dbReference>
<dbReference type="Gene3D" id="3.20.20.70">
    <property type="entry name" value="Aldolase class I"/>
    <property type="match status" value="1"/>
</dbReference>
<feature type="region of interest" description="Disordered" evidence="10">
    <location>
        <begin position="273"/>
        <end position="352"/>
    </location>
</feature>
<protein>
    <recommendedName>
        <fullName evidence="8">Propionate 3-nitronate monooxygenase</fullName>
    </recommendedName>
</protein>
<keyword evidence="4" id="KW-0285">Flavoprotein</keyword>
<reference evidence="11" key="1">
    <citation type="journal article" date="2014" name="Int. J. Syst. Evol. Microbiol.">
        <title>Complete genome of a new Firmicutes species belonging to the dominant human colonic microbiota ('Ruminococcus bicirculans') reveals two chromosomes and a selective capacity to utilize plant glucans.</title>
        <authorList>
            <consortium name="NISC Comparative Sequencing Program"/>
            <person name="Wegmann U."/>
            <person name="Louis P."/>
            <person name="Goesmann A."/>
            <person name="Henrissat B."/>
            <person name="Duncan S.H."/>
            <person name="Flint H.J."/>
        </authorList>
    </citation>
    <scope>NUCLEOTIDE SEQUENCE</scope>
    <source>
        <strain evidence="11">NBRC 108894</strain>
    </source>
</reference>
<keyword evidence="7" id="KW-0503">Monooxygenase</keyword>
<evidence type="ECO:0000256" key="5">
    <source>
        <dbReference type="ARBA" id="ARBA00022643"/>
    </source>
</evidence>
<dbReference type="InterPro" id="IPR004136">
    <property type="entry name" value="NMO"/>
</dbReference>
<feature type="compositionally biased region" description="Basic residues" evidence="10">
    <location>
        <begin position="287"/>
        <end position="302"/>
    </location>
</feature>
<evidence type="ECO:0000256" key="10">
    <source>
        <dbReference type="SAM" id="MobiDB-lite"/>
    </source>
</evidence>
<evidence type="ECO:0000256" key="4">
    <source>
        <dbReference type="ARBA" id="ARBA00022630"/>
    </source>
</evidence>
<evidence type="ECO:0000256" key="7">
    <source>
        <dbReference type="ARBA" id="ARBA00023033"/>
    </source>
</evidence>
<evidence type="ECO:0000313" key="12">
    <source>
        <dbReference type="EMBL" id="GMA97151.1"/>
    </source>
</evidence>
<comment type="similarity">
    <text evidence="2">Belongs to the nitronate monooxygenase family. NMO class I subfamily.</text>
</comment>
<dbReference type="PANTHER" id="PTHR42747:SF3">
    <property type="entry name" value="NITRONATE MONOOXYGENASE-RELATED"/>
    <property type="match status" value="1"/>
</dbReference>
<feature type="compositionally biased region" description="Low complexity" evidence="10">
    <location>
        <begin position="303"/>
        <end position="326"/>
    </location>
</feature>